<protein>
    <recommendedName>
        <fullName evidence="3">Helix-turn-helix domain-containing protein</fullName>
    </recommendedName>
</protein>
<comment type="caution">
    <text evidence="1">The sequence shown here is derived from an EMBL/GenBank/DDBJ whole genome shotgun (WGS) entry which is preliminary data.</text>
</comment>
<evidence type="ECO:0000313" key="2">
    <source>
        <dbReference type="Proteomes" id="UP000625682"/>
    </source>
</evidence>
<gene>
    <name evidence="1" type="ORF">GCM10012282_74870</name>
</gene>
<reference evidence="1" key="1">
    <citation type="journal article" date="2014" name="Int. J. Syst. Evol. Microbiol.">
        <title>Complete genome sequence of Corynebacterium casei LMG S-19264T (=DSM 44701T), isolated from a smear-ripened cheese.</title>
        <authorList>
            <consortium name="US DOE Joint Genome Institute (JGI-PGF)"/>
            <person name="Walter F."/>
            <person name="Albersmeier A."/>
            <person name="Kalinowski J."/>
            <person name="Ruckert C."/>
        </authorList>
    </citation>
    <scope>NUCLEOTIDE SEQUENCE</scope>
    <source>
        <strain evidence="1">CGMCC 4.7272</strain>
    </source>
</reference>
<sequence length="201" mass="21642">MAVLLTTGQAAAELGCAITTLRRLIRADVLPGLSHRGVRVMIPLDVVQAIQQRTYAPLHRFDAREIAVLRVDAARPVDEDDRTWIGYAPHLGAGHLLKSLRGWWRCDPASIAAAGLLPVTLSGYVVAVLTGLDTWQRNDQGRYAFPDARLAGYITDLAAPAMELTSARHDDRALAALLLGTRLQSHSGGAIAYVTPDTTAS</sequence>
<dbReference type="AlphaFoldDB" id="A0A917P8Q9"/>
<evidence type="ECO:0008006" key="3">
    <source>
        <dbReference type="Google" id="ProtNLM"/>
    </source>
</evidence>
<proteinExistence type="predicted"/>
<reference evidence="1" key="2">
    <citation type="submission" date="2020-09" db="EMBL/GenBank/DDBJ databases">
        <authorList>
            <person name="Sun Q."/>
            <person name="Zhou Y."/>
        </authorList>
    </citation>
    <scope>NUCLEOTIDE SEQUENCE</scope>
    <source>
        <strain evidence="1">CGMCC 4.7272</strain>
    </source>
</reference>
<name>A0A917P8Q9_9ACTN</name>
<accession>A0A917P8Q9</accession>
<organism evidence="1 2">
    <name type="scientific">Streptomyces lacrimifluminis</name>
    <dbReference type="NCBI Taxonomy" id="1500077"/>
    <lineage>
        <taxon>Bacteria</taxon>
        <taxon>Bacillati</taxon>
        <taxon>Actinomycetota</taxon>
        <taxon>Actinomycetes</taxon>
        <taxon>Kitasatosporales</taxon>
        <taxon>Streptomycetaceae</taxon>
        <taxon>Streptomyces</taxon>
    </lineage>
</organism>
<keyword evidence="2" id="KW-1185">Reference proteome</keyword>
<dbReference type="Proteomes" id="UP000625682">
    <property type="component" value="Unassembled WGS sequence"/>
</dbReference>
<evidence type="ECO:0000313" key="1">
    <source>
        <dbReference type="EMBL" id="GGJ66951.1"/>
    </source>
</evidence>
<dbReference type="EMBL" id="BMMU01000044">
    <property type="protein sequence ID" value="GGJ66951.1"/>
    <property type="molecule type" value="Genomic_DNA"/>
</dbReference>
<dbReference type="RefSeq" id="WP_229695627.1">
    <property type="nucleotide sequence ID" value="NZ_BAABER010000048.1"/>
</dbReference>